<dbReference type="Proteomes" id="UP000095284">
    <property type="component" value="Unplaced"/>
</dbReference>
<name>A0A1I7S712_BURXY</name>
<dbReference type="WBParaSite" id="BXY_0880100.1">
    <property type="protein sequence ID" value="BXY_0880100.1"/>
    <property type="gene ID" value="BXY_0880100"/>
</dbReference>
<dbReference type="AlphaFoldDB" id="A0A1I7S712"/>
<reference evidence="2" key="2">
    <citation type="submission" date="2020-09" db="EMBL/GenBank/DDBJ databases">
        <authorList>
            <person name="Kikuchi T."/>
        </authorList>
    </citation>
    <scope>NUCLEOTIDE SEQUENCE</scope>
    <source>
        <strain evidence="2">Ka4C1</strain>
    </source>
</reference>
<dbReference type="EMBL" id="CAJFDI010000001">
    <property type="protein sequence ID" value="CAD5207864.1"/>
    <property type="molecule type" value="Genomic_DNA"/>
</dbReference>
<evidence type="ECO:0000313" key="2">
    <source>
        <dbReference type="EMBL" id="CAD5207864.1"/>
    </source>
</evidence>
<keyword evidence="4" id="KW-1185">Reference proteome</keyword>
<evidence type="ECO:0000313" key="3">
    <source>
        <dbReference type="Proteomes" id="UP000095284"/>
    </source>
</evidence>
<evidence type="ECO:0000313" key="5">
    <source>
        <dbReference type="WBParaSite" id="BXY_0880100.1"/>
    </source>
</evidence>
<dbReference type="EMBL" id="CAJFCV020000001">
    <property type="protein sequence ID" value="CAG9079444.1"/>
    <property type="molecule type" value="Genomic_DNA"/>
</dbReference>
<reference evidence="5" key="1">
    <citation type="submission" date="2016-11" db="UniProtKB">
        <authorList>
            <consortium name="WormBaseParasite"/>
        </authorList>
    </citation>
    <scope>IDENTIFICATION</scope>
</reference>
<dbReference type="Proteomes" id="UP000659654">
    <property type="component" value="Unassembled WGS sequence"/>
</dbReference>
<proteinExistence type="predicted"/>
<dbReference type="Proteomes" id="UP000582659">
    <property type="component" value="Unassembled WGS sequence"/>
</dbReference>
<organism evidence="3 5">
    <name type="scientific">Bursaphelenchus xylophilus</name>
    <name type="common">Pinewood nematode worm</name>
    <name type="synonym">Aphelenchoides xylophilus</name>
    <dbReference type="NCBI Taxonomy" id="6326"/>
    <lineage>
        <taxon>Eukaryota</taxon>
        <taxon>Metazoa</taxon>
        <taxon>Ecdysozoa</taxon>
        <taxon>Nematoda</taxon>
        <taxon>Chromadorea</taxon>
        <taxon>Rhabditida</taxon>
        <taxon>Tylenchina</taxon>
        <taxon>Tylenchomorpha</taxon>
        <taxon>Aphelenchoidea</taxon>
        <taxon>Aphelenchoididae</taxon>
        <taxon>Bursaphelenchus</taxon>
    </lineage>
</organism>
<sequence length="134" mass="14304">MLKSTKVTKPRVRFHIQSVSPRAAFAKRGQPRTERSLALPHRRRYLAHQSTPSLMGPSILSPPALVPLAKTASPTLCNGRKSFRSLSKGGGQTEGVGEAHSPRLDQPPGHKGGRTQGQMGHSGGKVRLSLASLA</sequence>
<accession>A0A1I7S712</accession>
<gene>
    <name evidence="2" type="ORF">BXYJ_LOCUS138</name>
</gene>
<protein>
    <submittedName>
        <fullName evidence="2">(pine wood nematode) hypothetical protein</fullName>
    </submittedName>
</protein>
<feature type="region of interest" description="Disordered" evidence="1">
    <location>
        <begin position="23"/>
        <end position="42"/>
    </location>
</feature>
<evidence type="ECO:0000313" key="4">
    <source>
        <dbReference type="Proteomes" id="UP000659654"/>
    </source>
</evidence>
<evidence type="ECO:0000256" key="1">
    <source>
        <dbReference type="SAM" id="MobiDB-lite"/>
    </source>
</evidence>
<feature type="region of interest" description="Disordered" evidence="1">
    <location>
        <begin position="74"/>
        <end position="134"/>
    </location>
</feature>